<dbReference type="PANTHER" id="PTHR12661:SF5">
    <property type="entry name" value="SUPPRESSOR OF SWI4 1 HOMOLOG"/>
    <property type="match status" value="1"/>
</dbReference>
<sequence length="463" mass="53252">MARKKKGRSLKKNHQVAGEEGAEVLQAPHSFVIHRGLACPYIQDLTMDFRRIMEPFTAINLRERKSNKIKDFVSLSGHFHVSHMCIFNKTTTQLSMKIVRLPRGPTLTYKIHQYTLARDVLASSRKQFFDEDSFHHAPLVIMNNFVGEGKHLKLMATTFQNMFPTINLATVNLATIKRCVLFSYNPVTKLVDMRHYSVVAVPVGLSRGVKKVVLGKVPNLSKCEDIADLFSGGAVSDSEFEDDEASQVVLPQDLKRKGNLENNKSAIRLYEIGPRITFELVKIEEGLLTGEVLYHETIVKTEEEIEAIRKQREKKKKLKEYRKKVQSENKARKEEMKNSAKKRAGVEGNKAGQTFEVEESVNDEPDNDALYYKEEVGEEPDEELFKHSEENSRKRVRLPKHISGKKRKFDKKSKDERDDKYKKEGGWKSRKGDGQRQERKFTFKTKAGMKMNRVKSSKGKKFR</sequence>
<name>A0A7R8UQR6_HERIL</name>
<dbReference type="OrthoDB" id="10261452at2759"/>
<dbReference type="Proteomes" id="UP000594454">
    <property type="component" value="Chromosome 3"/>
</dbReference>
<evidence type="ECO:0000313" key="3">
    <source>
        <dbReference type="EMBL" id="CAD7085211.1"/>
    </source>
</evidence>
<gene>
    <name evidence="3" type="ORF">HERILL_LOCUS8066</name>
</gene>
<dbReference type="OMA" id="KDYTVMT"/>
<dbReference type="FunCoup" id="A0A7R8UQR6">
    <property type="interactions" value="1121"/>
</dbReference>
<protein>
    <recommendedName>
        <fullName evidence="2">Brix domain-containing protein</fullName>
    </recommendedName>
</protein>
<dbReference type="InParanoid" id="A0A7R8UQR6"/>
<evidence type="ECO:0000313" key="4">
    <source>
        <dbReference type="Proteomes" id="UP000594454"/>
    </source>
</evidence>
<dbReference type="GO" id="GO:0006364">
    <property type="term" value="P:rRNA processing"/>
    <property type="evidence" value="ECO:0007669"/>
    <property type="project" value="InterPro"/>
</dbReference>
<dbReference type="InterPro" id="IPR045112">
    <property type="entry name" value="PPAN-like"/>
</dbReference>
<proteinExistence type="predicted"/>
<feature type="domain" description="Brix" evidence="2">
    <location>
        <begin position="28"/>
        <end position="289"/>
    </location>
</feature>
<dbReference type="AlphaFoldDB" id="A0A7R8UQR6"/>
<reference evidence="3 4" key="1">
    <citation type="submission" date="2020-11" db="EMBL/GenBank/DDBJ databases">
        <authorList>
            <person name="Wallbank WR R."/>
            <person name="Pardo Diaz C."/>
            <person name="Kozak K."/>
            <person name="Martin S."/>
            <person name="Jiggins C."/>
            <person name="Moest M."/>
            <person name="Warren A I."/>
            <person name="Generalovic N T."/>
            <person name="Byers J.R.P. K."/>
            <person name="Montejo-Kovacevich G."/>
            <person name="Yen C E."/>
        </authorList>
    </citation>
    <scope>NUCLEOTIDE SEQUENCE [LARGE SCALE GENOMIC DNA]</scope>
</reference>
<dbReference type="PROSITE" id="PS50833">
    <property type="entry name" value="BRIX"/>
    <property type="match status" value="1"/>
</dbReference>
<feature type="compositionally biased region" description="Basic and acidic residues" evidence="1">
    <location>
        <begin position="383"/>
        <end position="393"/>
    </location>
</feature>
<dbReference type="Pfam" id="PF04427">
    <property type="entry name" value="Brix"/>
    <property type="match status" value="1"/>
</dbReference>
<dbReference type="GO" id="GO:0000027">
    <property type="term" value="P:ribosomal large subunit assembly"/>
    <property type="evidence" value="ECO:0007669"/>
    <property type="project" value="TreeGrafter"/>
</dbReference>
<evidence type="ECO:0000256" key="1">
    <source>
        <dbReference type="SAM" id="MobiDB-lite"/>
    </source>
</evidence>
<dbReference type="GO" id="GO:0030687">
    <property type="term" value="C:preribosome, large subunit precursor"/>
    <property type="evidence" value="ECO:0007669"/>
    <property type="project" value="TreeGrafter"/>
</dbReference>
<feature type="compositionally biased region" description="Acidic residues" evidence="1">
    <location>
        <begin position="356"/>
        <end position="367"/>
    </location>
</feature>
<feature type="compositionally biased region" description="Basic and acidic residues" evidence="1">
    <location>
        <begin position="412"/>
        <end position="441"/>
    </location>
</feature>
<feature type="compositionally biased region" description="Basic and acidic residues" evidence="1">
    <location>
        <begin position="323"/>
        <end position="338"/>
    </location>
</feature>
<dbReference type="InterPro" id="IPR007109">
    <property type="entry name" value="Brix"/>
</dbReference>
<keyword evidence="4" id="KW-1185">Reference proteome</keyword>
<organism evidence="3 4">
    <name type="scientific">Hermetia illucens</name>
    <name type="common">Black soldier fly</name>
    <dbReference type="NCBI Taxonomy" id="343691"/>
    <lineage>
        <taxon>Eukaryota</taxon>
        <taxon>Metazoa</taxon>
        <taxon>Ecdysozoa</taxon>
        <taxon>Arthropoda</taxon>
        <taxon>Hexapoda</taxon>
        <taxon>Insecta</taxon>
        <taxon>Pterygota</taxon>
        <taxon>Neoptera</taxon>
        <taxon>Endopterygota</taxon>
        <taxon>Diptera</taxon>
        <taxon>Brachycera</taxon>
        <taxon>Stratiomyomorpha</taxon>
        <taxon>Stratiomyidae</taxon>
        <taxon>Hermetiinae</taxon>
        <taxon>Hermetia</taxon>
    </lineage>
</organism>
<dbReference type="EMBL" id="LR899011">
    <property type="protein sequence ID" value="CAD7085211.1"/>
    <property type="molecule type" value="Genomic_DNA"/>
</dbReference>
<dbReference type="SMART" id="SM00879">
    <property type="entry name" value="Brix"/>
    <property type="match status" value="1"/>
</dbReference>
<feature type="region of interest" description="Disordered" evidence="1">
    <location>
        <begin position="318"/>
        <end position="463"/>
    </location>
</feature>
<accession>A0A7R8UQR6</accession>
<feature type="compositionally biased region" description="Basic residues" evidence="1">
    <location>
        <begin position="452"/>
        <end position="463"/>
    </location>
</feature>
<feature type="compositionally biased region" description="Basic residues" evidence="1">
    <location>
        <begin position="394"/>
        <end position="411"/>
    </location>
</feature>
<dbReference type="PANTHER" id="PTHR12661">
    <property type="entry name" value="PETER PAN-RELATED"/>
    <property type="match status" value="1"/>
</dbReference>
<dbReference type="GO" id="GO:0019843">
    <property type="term" value="F:rRNA binding"/>
    <property type="evidence" value="ECO:0007669"/>
    <property type="project" value="InterPro"/>
</dbReference>
<evidence type="ECO:0000259" key="2">
    <source>
        <dbReference type="PROSITE" id="PS50833"/>
    </source>
</evidence>